<dbReference type="GO" id="GO:0003723">
    <property type="term" value="F:RNA binding"/>
    <property type="evidence" value="ECO:0007669"/>
    <property type="project" value="UniProtKB-UniRule"/>
</dbReference>
<evidence type="ECO:0000313" key="17">
    <source>
        <dbReference type="Proteomes" id="UP000650467"/>
    </source>
</evidence>
<name>A0A835TNS9_CHLIN</name>
<dbReference type="GO" id="GO:0030422">
    <property type="term" value="P:siRNA processing"/>
    <property type="evidence" value="ECO:0007669"/>
    <property type="project" value="TreeGrafter"/>
</dbReference>
<keyword evidence="9 13" id="KW-0694">RNA-binding</keyword>
<dbReference type="GO" id="GO:0046872">
    <property type="term" value="F:metal ion binding"/>
    <property type="evidence" value="ECO:0007669"/>
    <property type="project" value="UniProtKB-KW"/>
</dbReference>
<dbReference type="SUPFAM" id="SSF54768">
    <property type="entry name" value="dsRNA-binding domain-like"/>
    <property type="match status" value="1"/>
</dbReference>
<comment type="catalytic activity">
    <reaction evidence="12">
        <text>small RNA 3'-end nucleotide + S-adenosyl-L-methionine = small RNA 3'-end 2'-O-methylnucleotide + S-adenosyl-L-homocysteine + H(+)</text>
        <dbReference type="Rhea" id="RHEA:37887"/>
        <dbReference type="Rhea" id="RHEA-COMP:10415"/>
        <dbReference type="Rhea" id="RHEA-COMP:10416"/>
        <dbReference type="ChEBI" id="CHEBI:15378"/>
        <dbReference type="ChEBI" id="CHEBI:57856"/>
        <dbReference type="ChEBI" id="CHEBI:59789"/>
        <dbReference type="ChEBI" id="CHEBI:74896"/>
        <dbReference type="ChEBI" id="CHEBI:74898"/>
        <dbReference type="EC" id="2.1.1.386"/>
    </reaction>
</comment>
<dbReference type="PANTHER" id="PTHR21404">
    <property type="entry name" value="HEN1"/>
    <property type="match status" value="1"/>
</dbReference>
<evidence type="ECO:0000256" key="3">
    <source>
        <dbReference type="ARBA" id="ARBA00021330"/>
    </source>
</evidence>
<keyword evidence="17" id="KW-1185">Reference proteome</keyword>
<dbReference type="EMBL" id="JAEHOC010000004">
    <property type="protein sequence ID" value="KAG2442401.1"/>
    <property type="molecule type" value="Genomic_DNA"/>
</dbReference>
<feature type="compositionally biased region" description="Polar residues" evidence="14">
    <location>
        <begin position="546"/>
        <end position="561"/>
    </location>
</feature>
<dbReference type="Gene3D" id="3.40.50.150">
    <property type="entry name" value="Vaccinia Virus protein VP39"/>
    <property type="match status" value="1"/>
</dbReference>
<evidence type="ECO:0000256" key="6">
    <source>
        <dbReference type="ARBA" id="ARBA00022691"/>
    </source>
</evidence>
<dbReference type="SUPFAM" id="SSF53335">
    <property type="entry name" value="S-adenosyl-L-methionine-dependent methyltransferases"/>
    <property type="match status" value="1"/>
</dbReference>
<evidence type="ECO:0000256" key="2">
    <source>
        <dbReference type="ARBA" id="ARBA00009026"/>
    </source>
</evidence>
<dbReference type="GO" id="GO:0005737">
    <property type="term" value="C:cytoplasm"/>
    <property type="evidence" value="ECO:0007669"/>
    <property type="project" value="TreeGrafter"/>
</dbReference>
<sequence>MSQTQQNPKSLINQFYQRAKGPQPRYDAVPAPVDGCPQRFVCSVTLPGVTVEGETMLEQVFQEEGRSKKAAMDAAAATALAFLCGQPAYGATKPYEPSLVRTLAARVLSEQGLYRDPEVHGAAVAAAAYHDGWLPLSALVHSRLLRGWAREYGPGAGGGAATDPALLVDLMRRELAAQAATERPPGGAGGGGGGGLTALGLELAPSGLSVRLSAEAAAAALPGCLSEHMEAEVVAAGGAAGVVVIPADSSLPLREERLSVRRPLLDGVAQLLNCPSPAHVLQWGRVGHKATVARDPRGAAAGEAEAEAAEGTGRAEATGEGGEPAPMDEGSWRLAEAMSTAPGGLVGPQPQPQPQSGENETPAPATGTAGAAGAAADATAGAAGAGTSGAGHATAGGMRPPAPRRTTSVGSQQSMQLHQPPRHPQQKSAAAAEGGEEEGMAALSPEPSVSAPAAAAAPQAHRQQQARQQQPQGSASGAAQSAGGAGGGATTSAGGGAAAAVFGPPAVTAVAYRVDSTLTLAVHRGAAAMDWDAGGNEVRGPERSEVSPTTSTAHRQANAGHTSGGNAGADSATHTQQHHRGHHAHQHTQPPAPGPTSPLGSAPTSPRAEGGAGTGGGAAGVGGGSSVPAVLHPTSVTLPEPSLYSRLLLPPLPPPTPAAATDTAHADDAPLLYDPTAAAVITITGAELGPPATAATAGGGGLVLPCLAGHQLNVRATWLAGRPVYGDVVATTCRQSPTPHLRKNHHVMKWRSYGAAQWWATAAAAAPAAAYVRALHAPLLLRGLPHEFRGPSSWLGPLPRQLLDNYVAAHPPPHPHPAAVVAEAELTPGQYRAAVGATVQIDLEVPDVDMPGEGSAVVRGTNYLGLLYRVTAGPAPLDLVVQQAALAALHELQRLDVTCLTAGPRLAAAAAAAAPGQQGAPEVDEGDEAQSEGAEAEGLQVLEEGLAHARQPREGCMAKVAYSLYLTHSPLQQPHHTAAPEPAGPMGRAPAVAGGASAAALAAAAEAAGGADVASAGALDEQNHQQQDVAMAEAAAGGGGGGGSGAPSASGSPCGSAGGGSSSCVVLEQHAALTLYVGGGGRGAVPPQLDAALRRLRVGGRARLRLPVHLDGVNPFTQDRQPPGAAAAASAPVAAVCEVRLLHCSLPVVEGRGHVAGSGGGPALFSPPLGAQRMQAVAAALRREGAASLLDLGCGDAKLIEGLLLGRHGADAGGPLRRCVGVDISGGALAAGGRRLGRLTAAAAELETLPVNGEESVPVPVEVSLYRGSAMSPLLAVAAGGDGGGGGPQPPLLPPGLRGCDAAALVEVVEHLDPQPLALVGPAVLGGLRPRLLLVTTPNWEYNAVLRAAERLAAQRLAASRAAPTSGNGNGNGNGNESNGGAGGAGGACGGSGLAALPPASEWPGPPGRDGLPLRCADHRFEWTRAEFVSWASALAAEWGYDVSFEDIGAATHEQEAMQLLMEAEAEAGGDGDGGGGAAAASAGLLALPGSAPGGATQMAVFRLQQPSDAEGGEVESRGLAGPAVGATALGRGGGGVVQGGAAAADAVAAVIAASVGGPAGGDKEGGEGGGSGAGWELVWGPAKVAAPREELDEAEAAVEAGLGRRAGGATSGGGAGDIAGSGRRGQAPGKRRSSKAADGSGAELEGGEAAHGAQRPLQERADGGAGGGAAHKRPHLDPLPAADAQAGTVDGRGSDGGEAPAPGPQASADVGDVDVF</sequence>
<feature type="compositionally biased region" description="Gly residues" evidence="14">
    <location>
        <begin position="1036"/>
        <end position="1045"/>
    </location>
</feature>
<keyword evidence="10" id="KW-0943">RNA-mediated gene silencing</keyword>
<keyword evidence="4" id="KW-0489">Methyltransferase</keyword>
<dbReference type="GO" id="GO:0005634">
    <property type="term" value="C:nucleus"/>
    <property type="evidence" value="ECO:0007669"/>
    <property type="project" value="TreeGrafter"/>
</dbReference>
<dbReference type="Proteomes" id="UP000650467">
    <property type="component" value="Unassembled WGS sequence"/>
</dbReference>
<dbReference type="PROSITE" id="PS50137">
    <property type="entry name" value="DS_RBD"/>
    <property type="match status" value="1"/>
</dbReference>
<proteinExistence type="inferred from homology"/>
<feature type="compositionally biased region" description="Gly residues" evidence="14">
    <location>
        <begin position="610"/>
        <end position="625"/>
    </location>
</feature>
<comment type="caution">
    <text evidence="16">The sequence shown here is derived from an EMBL/GenBank/DDBJ whole genome shotgun (WGS) entry which is preliminary data.</text>
</comment>
<feature type="region of interest" description="Disordered" evidence="14">
    <location>
        <begin position="1034"/>
        <end position="1054"/>
    </location>
</feature>
<feature type="compositionally biased region" description="Gly residues" evidence="14">
    <location>
        <begin position="1605"/>
        <end position="1624"/>
    </location>
</feature>
<feature type="region of interest" description="Disordered" evidence="14">
    <location>
        <begin position="532"/>
        <end position="626"/>
    </location>
</feature>
<comment type="similarity">
    <text evidence="2">Belongs to the methyltransferase superfamily. HEN1 family.</text>
</comment>
<keyword evidence="6" id="KW-0949">S-adenosyl-L-methionine</keyword>
<dbReference type="PANTHER" id="PTHR21404:SF3">
    <property type="entry name" value="SMALL RNA 2'-O-METHYLTRANSFERASE"/>
    <property type="match status" value="1"/>
</dbReference>
<feature type="compositionally biased region" description="Polar residues" evidence="14">
    <location>
        <begin position="405"/>
        <end position="417"/>
    </location>
</feature>
<dbReference type="GO" id="GO:0090486">
    <property type="term" value="F:small RNA 2'-O-methyltransferase activity"/>
    <property type="evidence" value="ECO:0007669"/>
    <property type="project" value="UniProtKB-EC"/>
</dbReference>
<feature type="region of interest" description="Disordered" evidence="14">
    <location>
        <begin position="296"/>
        <end position="495"/>
    </location>
</feature>
<feature type="compositionally biased region" description="Low complexity" evidence="14">
    <location>
        <begin position="363"/>
        <end position="382"/>
    </location>
</feature>
<feature type="region of interest" description="Disordered" evidence="14">
    <location>
        <begin position="912"/>
        <end position="936"/>
    </location>
</feature>
<protein>
    <recommendedName>
        <fullName evidence="3">Small RNA 2'-O-methyltransferase</fullName>
        <ecNumber evidence="11">2.1.1.386</ecNumber>
    </recommendedName>
</protein>
<dbReference type="InterPro" id="IPR014720">
    <property type="entry name" value="dsRBD_dom"/>
</dbReference>
<evidence type="ECO:0000256" key="9">
    <source>
        <dbReference type="ARBA" id="ARBA00022884"/>
    </source>
</evidence>
<dbReference type="GO" id="GO:0001510">
    <property type="term" value="P:RNA methylation"/>
    <property type="evidence" value="ECO:0007669"/>
    <property type="project" value="InterPro"/>
</dbReference>
<gene>
    <name evidence="16" type="ORF">HXX76_002487</name>
</gene>
<feature type="compositionally biased region" description="Low complexity" evidence="14">
    <location>
        <begin position="298"/>
        <end position="318"/>
    </location>
</feature>
<dbReference type="EC" id="2.1.1.386" evidence="11"/>
<evidence type="ECO:0000256" key="13">
    <source>
        <dbReference type="PROSITE-ProRule" id="PRU00266"/>
    </source>
</evidence>
<dbReference type="CDD" id="cd00048">
    <property type="entry name" value="DSRM_SF"/>
    <property type="match status" value="1"/>
</dbReference>
<evidence type="ECO:0000256" key="4">
    <source>
        <dbReference type="ARBA" id="ARBA00022603"/>
    </source>
</evidence>
<accession>A0A835TNS9</accession>
<evidence type="ECO:0000256" key="5">
    <source>
        <dbReference type="ARBA" id="ARBA00022679"/>
    </source>
</evidence>
<evidence type="ECO:0000256" key="8">
    <source>
        <dbReference type="ARBA" id="ARBA00022842"/>
    </source>
</evidence>
<reference evidence="16" key="1">
    <citation type="journal article" date="2020" name="bioRxiv">
        <title>Comparative genomics of Chlamydomonas.</title>
        <authorList>
            <person name="Craig R.J."/>
            <person name="Hasan A.R."/>
            <person name="Ness R.W."/>
            <person name="Keightley P.D."/>
        </authorList>
    </citation>
    <scope>NUCLEOTIDE SEQUENCE</scope>
    <source>
        <strain evidence="16">SAG 7.73</strain>
    </source>
</reference>
<dbReference type="Gene3D" id="3.30.160.20">
    <property type="match status" value="1"/>
</dbReference>
<feature type="compositionally biased region" description="Low complexity" evidence="14">
    <location>
        <begin position="440"/>
        <end position="482"/>
    </location>
</feature>
<evidence type="ECO:0000256" key="10">
    <source>
        <dbReference type="ARBA" id="ARBA00023158"/>
    </source>
</evidence>
<feature type="compositionally biased region" description="Gly residues" evidence="14">
    <location>
        <begin position="483"/>
        <end position="495"/>
    </location>
</feature>
<feature type="region of interest" description="Disordered" evidence="14">
    <location>
        <begin position="1558"/>
        <end position="1577"/>
    </location>
</feature>
<dbReference type="OrthoDB" id="549251at2759"/>
<dbReference type="SMART" id="SM00358">
    <property type="entry name" value="DSRM"/>
    <property type="match status" value="1"/>
</dbReference>
<feature type="compositionally biased region" description="Basic residues" evidence="14">
    <location>
        <begin position="576"/>
        <end position="586"/>
    </location>
</feature>
<keyword evidence="8" id="KW-0460">Magnesium</keyword>
<evidence type="ECO:0000313" key="16">
    <source>
        <dbReference type="EMBL" id="KAG2442401.1"/>
    </source>
</evidence>
<keyword evidence="7" id="KW-0479">Metal-binding</keyword>
<evidence type="ECO:0000259" key="15">
    <source>
        <dbReference type="PROSITE" id="PS50137"/>
    </source>
</evidence>
<keyword evidence="5" id="KW-0808">Transferase</keyword>
<feature type="compositionally biased region" description="Low complexity" evidence="14">
    <location>
        <begin position="912"/>
        <end position="921"/>
    </location>
</feature>
<evidence type="ECO:0000256" key="12">
    <source>
        <dbReference type="ARBA" id="ARBA00048418"/>
    </source>
</evidence>
<dbReference type="Pfam" id="PF00035">
    <property type="entry name" value="dsrm"/>
    <property type="match status" value="1"/>
</dbReference>
<evidence type="ECO:0000256" key="11">
    <source>
        <dbReference type="ARBA" id="ARBA00035025"/>
    </source>
</evidence>
<feature type="region of interest" description="Disordered" evidence="14">
    <location>
        <begin position="1603"/>
        <end position="1717"/>
    </location>
</feature>
<feature type="region of interest" description="Disordered" evidence="14">
    <location>
        <begin position="972"/>
        <end position="991"/>
    </location>
</feature>
<organism evidence="16 17">
    <name type="scientific">Chlamydomonas incerta</name>
    <dbReference type="NCBI Taxonomy" id="51695"/>
    <lineage>
        <taxon>Eukaryota</taxon>
        <taxon>Viridiplantae</taxon>
        <taxon>Chlorophyta</taxon>
        <taxon>core chlorophytes</taxon>
        <taxon>Chlorophyceae</taxon>
        <taxon>CS clade</taxon>
        <taxon>Chlamydomonadales</taxon>
        <taxon>Chlamydomonadaceae</taxon>
        <taxon>Chlamydomonas</taxon>
    </lineage>
</organism>
<dbReference type="InterPro" id="IPR026610">
    <property type="entry name" value="Hen1"/>
</dbReference>
<evidence type="ECO:0000256" key="1">
    <source>
        <dbReference type="ARBA" id="ARBA00001946"/>
    </source>
</evidence>
<feature type="domain" description="DRBM" evidence="15">
    <location>
        <begin position="7"/>
        <end position="85"/>
    </location>
</feature>
<feature type="compositionally biased region" description="Gly residues" evidence="14">
    <location>
        <begin position="1368"/>
        <end position="1384"/>
    </location>
</feature>
<feature type="region of interest" description="Disordered" evidence="14">
    <location>
        <begin position="1361"/>
        <end position="1384"/>
    </location>
</feature>
<evidence type="ECO:0000256" key="7">
    <source>
        <dbReference type="ARBA" id="ARBA00022723"/>
    </source>
</evidence>
<comment type="cofactor">
    <cofactor evidence="1">
        <name>Mg(2+)</name>
        <dbReference type="ChEBI" id="CHEBI:18420"/>
    </cofactor>
</comment>
<dbReference type="InterPro" id="IPR029063">
    <property type="entry name" value="SAM-dependent_MTases_sf"/>
</dbReference>
<evidence type="ECO:0000256" key="14">
    <source>
        <dbReference type="SAM" id="MobiDB-lite"/>
    </source>
</evidence>